<dbReference type="EMBL" id="SNSC02000017">
    <property type="protein sequence ID" value="TID16779.1"/>
    <property type="molecule type" value="Genomic_DNA"/>
</dbReference>
<accession>A0A4Z1NLK3</accession>
<reference evidence="2 3" key="1">
    <citation type="submission" date="2019-04" db="EMBL/GenBank/DDBJ databases">
        <title>High contiguity whole genome sequence and gene annotation resource for two Venturia nashicola isolates.</title>
        <authorList>
            <person name="Prokchorchik M."/>
            <person name="Won K."/>
            <person name="Lee Y."/>
            <person name="Choi E.D."/>
            <person name="Segonzac C."/>
            <person name="Sohn K.H."/>
        </authorList>
    </citation>
    <scope>NUCLEOTIDE SEQUENCE [LARGE SCALE GENOMIC DNA]</scope>
    <source>
        <strain evidence="2 3">PRI2</strain>
    </source>
</reference>
<feature type="signal peptide" evidence="1">
    <location>
        <begin position="1"/>
        <end position="25"/>
    </location>
</feature>
<gene>
    <name evidence="2" type="ORF">E6O75_ATG09545</name>
</gene>
<dbReference type="Proteomes" id="UP000298493">
    <property type="component" value="Unassembled WGS sequence"/>
</dbReference>
<name>A0A4Z1NLK3_9PEZI</name>
<keyword evidence="1" id="KW-0732">Signal</keyword>
<evidence type="ECO:0000256" key="1">
    <source>
        <dbReference type="SAM" id="SignalP"/>
    </source>
</evidence>
<protein>
    <submittedName>
        <fullName evidence="2">Uncharacterized protein</fullName>
    </submittedName>
</protein>
<evidence type="ECO:0000313" key="3">
    <source>
        <dbReference type="Proteomes" id="UP000298493"/>
    </source>
</evidence>
<keyword evidence="3" id="KW-1185">Reference proteome</keyword>
<sequence length="119" mass="13159">MMNGPVNGRLLSLVISNWIVMHGTALMPHHIVIDQIWRRTLFSNEHETPRRSWLKPTLYSATMSRFLSTIDKSSKAKLSSCCEVVLQVGVTLFVVLQVVAAAGSSHLSSQANEKEVVGI</sequence>
<evidence type="ECO:0000313" key="2">
    <source>
        <dbReference type="EMBL" id="TID16779.1"/>
    </source>
</evidence>
<proteinExistence type="predicted"/>
<organism evidence="2 3">
    <name type="scientific">Venturia nashicola</name>
    <dbReference type="NCBI Taxonomy" id="86259"/>
    <lineage>
        <taxon>Eukaryota</taxon>
        <taxon>Fungi</taxon>
        <taxon>Dikarya</taxon>
        <taxon>Ascomycota</taxon>
        <taxon>Pezizomycotina</taxon>
        <taxon>Dothideomycetes</taxon>
        <taxon>Pleosporomycetidae</taxon>
        <taxon>Venturiales</taxon>
        <taxon>Venturiaceae</taxon>
        <taxon>Venturia</taxon>
    </lineage>
</organism>
<comment type="caution">
    <text evidence="2">The sequence shown here is derived from an EMBL/GenBank/DDBJ whole genome shotgun (WGS) entry which is preliminary data.</text>
</comment>
<feature type="chain" id="PRO_5021411350" evidence="1">
    <location>
        <begin position="26"/>
        <end position="119"/>
    </location>
</feature>
<dbReference type="AlphaFoldDB" id="A0A4Z1NLK3"/>